<accession>A0AA41H5Y9</accession>
<evidence type="ECO:0000313" key="1">
    <source>
        <dbReference type="EMBL" id="MBV6322458.1"/>
    </source>
</evidence>
<reference evidence="2" key="2">
    <citation type="submission" date="2022-03" db="EMBL/GenBank/DDBJ databases">
        <title>Genome Encyclopedia of Bacteria and Archaea VI: Functional Genomics of Type Strains.</title>
        <authorList>
            <person name="Whitman W."/>
        </authorList>
    </citation>
    <scope>NUCLEOTIDE SEQUENCE</scope>
    <source>
        <strain evidence="2">HSC-15S17</strain>
    </source>
</reference>
<dbReference type="AlphaFoldDB" id="A0AA41H5Y9"/>
<dbReference type="Proteomes" id="UP001162889">
    <property type="component" value="Unassembled WGS sequence"/>
</dbReference>
<keyword evidence="4" id="KW-1185">Reference proteome</keyword>
<dbReference type="Proteomes" id="UP001155901">
    <property type="component" value="Unassembled WGS sequence"/>
</dbReference>
<evidence type="ECO:0000313" key="2">
    <source>
        <dbReference type="EMBL" id="MCP2010663.1"/>
    </source>
</evidence>
<organism evidence="1 3">
    <name type="scientific">Duganella violaceipulchra</name>
    <dbReference type="NCBI Taxonomy" id="2849652"/>
    <lineage>
        <taxon>Bacteria</taxon>
        <taxon>Pseudomonadati</taxon>
        <taxon>Pseudomonadota</taxon>
        <taxon>Betaproteobacteria</taxon>
        <taxon>Burkholderiales</taxon>
        <taxon>Oxalobacteraceae</taxon>
        <taxon>Telluria group</taxon>
        <taxon>Duganella</taxon>
    </lineage>
</organism>
<sequence>MSSTAIAAVRLAQVQDPGPALSADAGQTALPPSGRADQRDLDLFNLAMREPLPRSPLSAAGAAPLRALSDYFRDRGQALASQMARVQATRDPAAMLRVTNELIDLGVQNDLLAKVVGKSVSAVDQLTKLS</sequence>
<dbReference type="EMBL" id="JAHTGR010000008">
    <property type="protein sequence ID" value="MBV6322458.1"/>
    <property type="molecule type" value="Genomic_DNA"/>
</dbReference>
<name>A0AA41H5Y9_9BURK</name>
<dbReference type="GO" id="GO:0030254">
    <property type="term" value="P:protein secretion by the type III secretion system"/>
    <property type="evidence" value="ECO:0007669"/>
    <property type="project" value="InterPro"/>
</dbReference>
<proteinExistence type="predicted"/>
<protein>
    <submittedName>
        <fullName evidence="1">EscI/YscI/HrpB family type III secretion system inner rod protein</fullName>
    </submittedName>
    <submittedName>
        <fullName evidence="2">Type III secretion system YscI/HrpB-like protein</fullName>
    </submittedName>
</protein>
<evidence type="ECO:0000313" key="4">
    <source>
        <dbReference type="Proteomes" id="UP001162889"/>
    </source>
</evidence>
<dbReference type="Pfam" id="PF17001">
    <property type="entry name" value="T3SS_basalb_I"/>
    <property type="match status" value="1"/>
</dbReference>
<reference evidence="1" key="1">
    <citation type="submission" date="2021-07" db="EMBL/GenBank/DDBJ databases">
        <title>Characterization of violacein-producing bacteria and related species.</title>
        <authorList>
            <person name="Wilson H.S."/>
            <person name="De Leon M.E."/>
        </authorList>
    </citation>
    <scope>NUCLEOTIDE SEQUENCE</scope>
    <source>
        <strain evidence="1">HSC-15S17</strain>
    </source>
</reference>
<gene>
    <name evidence="1" type="ORF">KVP70_16065</name>
    <name evidence="2" type="ORF">L1274_004405</name>
</gene>
<comment type="caution">
    <text evidence="1">The sequence shown here is derived from an EMBL/GenBank/DDBJ whole genome shotgun (WGS) entry which is preliminary data.</text>
</comment>
<dbReference type="RefSeq" id="WP_217943228.1">
    <property type="nucleotide sequence ID" value="NZ_JAHTGR010000008.1"/>
</dbReference>
<dbReference type="EMBL" id="JALJZU010000009">
    <property type="protein sequence ID" value="MCP2010663.1"/>
    <property type="molecule type" value="Genomic_DNA"/>
</dbReference>
<dbReference type="InterPro" id="IPR012670">
    <property type="entry name" value="T3SS_YscI/HrpB"/>
</dbReference>
<evidence type="ECO:0000313" key="3">
    <source>
        <dbReference type="Proteomes" id="UP001155901"/>
    </source>
</evidence>